<dbReference type="AlphaFoldDB" id="A0A6F8YHF0"/>
<keyword evidence="2" id="KW-1185">Reference proteome</keyword>
<accession>A0A6F8YHF0</accession>
<organism evidence="1 2">
    <name type="scientific">Phytohabitans suffuscus</name>
    <dbReference type="NCBI Taxonomy" id="624315"/>
    <lineage>
        <taxon>Bacteria</taxon>
        <taxon>Bacillati</taxon>
        <taxon>Actinomycetota</taxon>
        <taxon>Actinomycetes</taxon>
        <taxon>Micromonosporales</taxon>
        <taxon>Micromonosporaceae</taxon>
    </lineage>
</organism>
<reference evidence="1 2" key="2">
    <citation type="submission" date="2020-03" db="EMBL/GenBank/DDBJ databases">
        <authorList>
            <person name="Ichikawa N."/>
            <person name="Kimura A."/>
            <person name="Kitahashi Y."/>
            <person name="Uohara A."/>
        </authorList>
    </citation>
    <scope>NUCLEOTIDE SEQUENCE [LARGE SCALE GENOMIC DNA]</scope>
    <source>
        <strain evidence="1 2">NBRC 105367</strain>
    </source>
</reference>
<reference evidence="1 2" key="1">
    <citation type="submission" date="2020-03" db="EMBL/GenBank/DDBJ databases">
        <title>Whole genome shotgun sequence of Phytohabitans suffuscus NBRC 105367.</title>
        <authorList>
            <person name="Komaki H."/>
            <person name="Tamura T."/>
        </authorList>
    </citation>
    <scope>NUCLEOTIDE SEQUENCE [LARGE SCALE GENOMIC DNA]</scope>
    <source>
        <strain evidence="1 2">NBRC 105367</strain>
    </source>
</reference>
<sequence>MRDLGERIDATIHIAYEIKMCGVAAYGLNSAMENSLVANVYLESLLIHARVLGEFLYTPKRRPDDLRPEDFDGPLWTVPTGEAADRVRTFLRDTGQMINKHMAHLTWARVESEQPKWPYFQILQGLTEAVRSWCDHLKTHDPEVAFAVEAAVIELEILSNDCGPYADLTYAS</sequence>
<evidence type="ECO:0000313" key="1">
    <source>
        <dbReference type="EMBL" id="BCB85516.1"/>
    </source>
</evidence>
<name>A0A6F8YHF0_9ACTN</name>
<dbReference type="KEGG" id="psuu:Psuf_028290"/>
<evidence type="ECO:0000313" key="2">
    <source>
        <dbReference type="Proteomes" id="UP000503011"/>
    </source>
</evidence>
<dbReference type="EMBL" id="AP022871">
    <property type="protein sequence ID" value="BCB85516.1"/>
    <property type="molecule type" value="Genomic_DNA"/>
</dbReference>
<dbReference type="Proteomes" id="UP000503011">
    <property type="component" value="Chromosome"/>
</dbReference>
<dbReference type="RefSeq" id="WP_173157190.1">
    <property type="nucleotide sequence ID" value="NZ_AP022871.1"/>
</dbReference>
<proteinExistence type="predicted"/>
<gene>
    <name evidence="1" type="ORF">Psuf_028290</name>
</gene>
<protein>
    <submittedName>
        <fullName evidence="1">Uncharacterized protein</fullName>
    </submittedName>
</protein>